<evidence type="ECO:0000256" key="1">
    <source>
        <dbReference type="SAM" id="MobiDB-lite"/>
    </source>
</evidence>
<evidence type="ECO:0000313" key="3">
    <source>
        <dbReference type="EMBL" id="CAD1830578.1"/>
    </source>
</evidence>
<dbReference type="EMBL" id="LR862148">
    <property type="protein sequence ID" value="CAD1830578.1"/>
    <property type="molecule type" value="Genomic_DNA"/>
</dbReference>
<feature type="region of interest" description="Disordered" evidence="1">
    <location>
        <begin position="21"/>
        <end position="58"/>
    </location>
</feature>
<feature type="domain" description="KIB1-4 beta-propeller" evidence="2">
    <location>
        <begin position="883"/>
        <end position="957"/>
    </location>
</feature>
<dbReference type="PANTHER" id="PTHR44259:SF114">
    <property type="entry name" value="OS06G0707300 PROTEIN"/>
    <property type="match status" value="1"/>
</dbReference>
<feature type="domain" description="KIB1-4 beta-propeller" evidence="2">
    <location>
        <begin position="410"/>
        <end position="656"/>
    </location>
</feature>
<dbReference type="InterPro" id="IPR005174">
    <property type="entry name" value="KIB1-4_b-propeller"/>
</dbReference>
<name>A0A6V7PIW0_ANACO</name>
<evidence type="ECO:0000259" key="2">
    <source>
        <dbReference type="Pfam" id="PF03478"/>
    </source>
</evidence>
<proteinExistence type="predicted"/>
<protein>
    <recommendedName>
        <fullName evidence="2">KIB1-4 beta-propeller domain-containing protein</fullName>
    </recommendedName>
</protein>
<feature type="domain" description="KIB1-4 beta-propeller" evidence="2">
    <location>
        <begin position="79"/>
        <end position="253"/>
    </location>
</feature>
<feature type="domain" description="KIB1-4 beta-propeller" evidence="2">
    <location>
        <begin position="760"/>
        <end position="875"/>
    </location>
</feature>
<dbReference type="AlphaFoldDB" id="A0A6V7PIW0"/>
<reference evidence="3" key="1">
    <citation type="submission" date="2020-07" db="EMBL/GenBank/DDBJ databases">
        <authorList>
            <person name="Lin J."/>
        </authorList>
    </citation>
    <scope>NUCLEOTIDE SEQUENCE</scope>
</reference>
<dbReference type="InterPro" id="IPR050942">
    <property type="entry name" value="F-box_BR-signaling"/>
</dbReference>
<feature type="region of interest" description="Disordered" evidence="1">
    <location>
        <begin position="715"/>
        <end position="743"/>
    </location>
</feature>
<feature type="compositionally biased region" description="Pro residues" evidence="1">
    <location>
        <begin position="28"/>
        <end position="37"/>
    </location>
</feature>
<gene>
    <name evidence="3" type="ORF">CB5_LOCUS13789</name>
</gene>
<sequence length="1005" mass="113302">MIQREGQSLTVLGCAFRRTSSSWSPSSTWPPPPPTPPSAACAGVESRAPSHRARTAPPTPQLPFLLLGRRRHDLAASAFSLATKRTFALRHLADAPRSICVGSCYGWLFLFDPSLNLILRNPFTGDTIRLPPLPRSDQYLLVHRAILSSDPSADRDFLVVLFANPTVFRCFTWQNGDNFWTVREYPPFLLEDIVFYEDRRCIAIGFDGGCMIFDFATANGGDGFFTKVPNLPVSALSGSLFLVESAGNVWLVMVKDYYLRRRRSNSMSVASTHFPGFEGDSIYFTKMKRPILTSLRDNSTVAVWKCQIKNGIAHQCSVEFECGVYSLWPRFWWLPPNIHEKLDQLVQSPTTSDPHIFKHFTRLDDYLRARFACKKWSSNLPLTQSVLRPQPPLLMLPSLPDNTDAARPFVDIPARRGHLIPFPLPHPDTHCFSTSHGWLFFLGHSPTLSLFNPVTRQTVYLPSLYTLPNGLLRYQPKINAEYVVRSDYPADEEVELPRKALIRFAVLSADPSADPEFEALILLHRVHKFVFRFGNASARPPRATIRGLRWRSMSPTRLSCSDTDAIVTEMPDLPDSTDSYLTVTPKAGGWMLVTRHERFDAIGTGIRHFRVFLIEDGGQEALVTVKEAVNMAEYAVFVGPGSSVCVDTAFFPRVQGEPRVLHPRLLQDSGRVVSGRRDGRPVRPAAAAGGRDLVALYDRHPHQRRVQARDLRRHLRRPPRRVPELENRAPSHRARTAPPTPQLPFLLLGRRRRDLAASAFSLATKRTFALRHLADAPQSICVGSCYGWLLLLDPSLNLILRNPFTGDTIRLPPLPMSAICCHKDMLPPNQHWLVHRAILSSDPSADRDFLVVLFANPTVFRCFTWQNGDNFWTVRNVWLVVVSTTTSGEDEVEIYRLDLSGLPDEVTAVSESGDLGSPILFLERGNSMSVASTHFPGFEGDTIYFTKMKWPISTSWHDNSTVTVWKCQIKNGIAHPCSVEFECGVYSLWPKFWWLPPNLHEKLGE</sequence>
<dbReference type="PANTHER" id="PTHR44259">
    <property type="entry name" value="OS07G0183000 PROTEIN-RELATED"/>
    <property type="match status" value="1"/>
</dbReference>
<dbReference type="Pfam" id="PF03478">
    <property type="entry name" value="Beta-prop_KIB1-4"/>
    <property type="match status" value="4"/>
</dbReference>
<accession>A0A6V7PIW0</accession>
<organism evidence="3">
    <name type="scientific">Ananas comosus var. bracteatus</name>
    <name type="common">red pineapple</name>
    <dbReference type="NCBI Taxonomy" id="296719"/>
    <lineage>
        <taxon>Eukaryota</taxon>
        <taxon>Viridiplantae</taxon>
        <taxon>Streptophyta</taxon>
        <taxon>Embryophyta</taxon>
        <taxon>Tracheophyta</taxon>
        <taxon>Spermatophyta</taxon>
        <taxon>Magnoliopsida</taxon>
        <taxon>Liliopsida</taxon>
        <taxon>Poales</taxon>
        <taxon>Bromeliaceae</taxon>
        <taxon>Bromelioideae</taxon>
        <taxon>Ananas</taxon>
    </lineage>
</organism>